<dbReference type="AlphaFoldDB" id="A0A383DER4"/>
<protein>
    <submittedName>
        <fullName evidence="1">Uncharacterized protein</fullName>
    </submittedName>
</protein>
<organism evidence="1">
    <name type="scientific">marine metagenome</name>
    <dbReference type="NCBI Taxonomy" id="408172"/>
    <lineage>
        <taxon>unclassified sequences</taxon>
        <taxon>metagenomes</taxon>
        <taxon>ecological metagenomes</taxon>
    </lineage>
</organism>
<feature type="non-terminal residue" evidence="1">
    <location>
        <position position="1"/>
    </location>
</feature>
<dbReference type="Pfam" id="PF23023">
    <property type="entry name" value="Anti-Pycsar_Apyc1"/>
    <property type="match status" value="1"/>
</dbReference>
<reference evidence="1" key="1">
    <citation type="submission" date="2018-05" db="EMBL/GenBank/DDBJ databases">
        <authorList>
            <person name="Lanie J.A."/>
            <person name="Ng W.-L."/>
            <person name="Kazmierczak K.M."/>
            <person name="Andrzejewski T.M."/>
            <person name="Davidsen T.M."/>
            <person name="Wayne K.J."/>
            <person name="Tettelin H."/>
            <person name="Glass J.I."/>
            <person name="Rusch D."/>
            <person name="Podicherti R."/>
            <person name="Tsui H.-C.T."/>
            <person name="Winkler M.E."/>
        </authorList>
    </citation>
    <scope>NUCLEOTIDE SEQUENCE</scope>
</reference>
<gene>
    <name evidence="1" type="ORF">METZ01_LOCUS495667</name>
</gene>
<accession>A0A383DER4</accession>
<sequence>AAQGRPLQLTDFFDILYPKSTEILGRKVWSYQHGPLELIIMRTRHFPDSAISIDEAQWCSGILVNRQAWISGDTMFDRDYPMCFSEVSEVMFHDCQMFQGGVHASYRELMTLPDEVRAKMYLYHYNDNWDNPETWVQDSDNFTGDPTKDGFLGWAEQQVAYDFS</sequence>
<proteinExistence type="predicted"/>
<name>A0A383DER4_9ZZZZ</name>
<dbReference type="EMBL" id="UINC01216609">
    <property type="protein sequence ID" value="SVE42813.1"/>
    <property type="molecule type" value="Genomic_DNA"/>
</dbReference>
<evidence type="ECO:0000313" key="1">
    <source>
        <dbReference type="EMBL" id="SVE42813.1"/>
    </source>
</evidence>